<proteinExistence type="inferred from homology"/>
<evidence type="ECO:0000256" key="10">
    <source>
        <dbReference type="SAM" id="MobiDB-lite"/>
    </source>
</evidence>
<dbReference type="Pfam" id="PF00015">
    <property type="entry name" value="MCPsignal"/>
    <property type="match status" value="1"/>
</dbReference>
<dbReference type="CDD" id="cd12912">
    <property type="entry name" value="PDC2_MCP_like"/>
    <property type="match status" value="1"/>
</dbReference>
<evidence type="ECO:0000256" key="5">
    <source>
        <dbReference type="ARBA" id="ARBA00022989"/>
    </source>
</evidence>
<dbReference type="PROSITE" id="PS50885">
    <property type="entry name" value="HAMP"/>
    <property type="match status" value="1"/>
</dbReference>
<dbReference type="SUPFAM" id="SSF58104">
    <property type="entry name" value="Methyl-accepting chemotaxis protein (MCP) signaling domain"/>
    <property type="match status" value="1"/>
</dbReference>
<dbReference type="InterPro" id="IPR004089">
    <property type="entry name" value="MCPsignal_dom"/>
</dbReference>
<dbReference type="Gene3D" id="3.30.450.20">
    <property type="entry name" value="PAS domain"/>
    <property type="match status" value="2"/>
</dbReference>
<dbReference type="GO" id="GO:0005886">
    <property type="term" value="C:plasma membrane"/>
    <property type="evidence" value="ECO:0007669"/>
    <property type="project" value="UniProtKB-SubCell"/>
</dbReference>
<accession>A0A2R8CIE7</accession>
<dbReference type="PANTHER" id="PTHR43531">
    <property type="entry name" value="PROTEIN ICFG"/>
    <property type="match status" value="1"/>
</dbReference>
<evidence type="ECO:0000256" key="9">
    <source>
        <dbReference type="PROSITE-ProRule" id="PRU00284"/>
    </source>
</evidence>
<evidence type="ECO:0000256" key="11">
    <source>
        <dbReference type="SAM" id="Phobius"/>
    </source>
</evidence>
<name>A0A2R8CIE7_9GAMM</name>
<organism evidence="14 15">
    <name type="scientific">Kushneria phyllosphaerae</name>
    <dbReference type="NCBI Taxonomy" id="2100822"/>
    <lineage>
        <taxon>Bacteria</taxon>
        <taxon>Pseudomonadati</taxon>
        <taxon>Pseudomonadota</taxon>
        <taxon>Gammaproteobacteria</taxon>
        <taxon>Oceanospirillales</taxon>
        <taxon>Halomonadaceae</taxon>
        <taxon>Kushneria</taxon>
    </lineage>
</organism>
<keyword evidence="2" id="KW-1003">Cell membrane</keyword>
<evidence type="ECO:0000313" key="15">
    <source>
        <dbReference type="Proteomes" id="UP000244934"/>
    </source>
</evidence>
<feature type="region of interest" description="Disordered" evidence="10">
    <location>
        <begin position="400"/>
        <end position="428"/>
    </location>
</feature>
<dbReference type="CDD" id="cd11386">
    <property type="entry name" value="MCP_signal"/>
    <property type="match status" value="1"/>
</dbReference>
<dbReference type="InterPro" id="IPR051310">
    <property type="entry name" value="MCP_chemotaxis"/>
</dbReference>
<dbReference type="FunFam" id="1.10.287.950:FF:000001">
    <property type="entry name" value="Methyl-accepting chemotaxis sensory transducer"/>
    <property type="match status" value="1"/>
</dbReference>
<reference evidence="15" key="1">
    <citation type="submission" date="2018-03" db="EMBL/GenBank/DDBJ databases">
        <authorList>
            <person name="Navarro De La Torre S."/>
        </authorList>
    </citation>
    <scope>NUCLEOTIDE SEQUENCE [LARGE SCALE GENOMIC DNA]</scope>
    <source>
        <strain evidence="15">EAod3</strain>
    </source>
</reference>
<evidence type="ECO:0000256" key="1">
    <source>
        <dbReference type="ARBA" id="ARBA00004651"/>
    </source>
</evidence>
<dbReference type="GO" id="GO:0006935">
    <property type="term" value="P:chemotaxis"/>
    <property type="evidence" value="ECO:0007669"/>
    <property type="project" value="TreeGrafter"/>
</dbReference>
<keyword evidence="5 11" id="KW-1133">Transmembrane helix</keyword>
<feature type="domain" description="Methyl-accepting transducer" evidence="12">
    <location>
        <begin position="396"/>
        <end position="625"/>
    </location>
</feature>
<keyword evidence="4 11" id="KW-0812">Transmembrane</keyword>
<feature type="transmembrane region" description="Helical" evidence="11">
    <location>
        <begin position="49"/>
        <end position="71"/>
    </location>
</feature>
<evidence type="ECO:0000313" key="14">
    <source>
        <dbReference type="EMBL" id="SPJ32656.1"/>
    </source>
</evidence>
<comment type="subcellular location">
    <subcellularLocation>
        <location evidence="1">Cell membrane</location>
        <topology evidence="1">Multi-pass membrane protein</topology>
    </subcellularLocation>
</comment>
<evidence type="ECO:0000256" key="6">
    <source>
        <dbReference type="ARBA" id="ARBA00023136"/>
    </source>
</evidence>
<protein>
    <submittedName>
        <fullName evidence="14">Methyl-accepting chemotaxis protein McpA</fullName>
    </submittedName>
</protein>
<dbReference type="PROSITE" id="PS50111">
    <property type="entry name" value="CHEMOTAXIS_TRANSDUC_2"/>
    <property type="match status" value="1"/>
</dbReference>
<evidence type="ECO:0000259" key="13">
    <source>
        <dbReference type="PROSITE" id="PS50885"/>
    </source>
</evidence>
<dbReference type="CDD" id="cd12913">
    <property type="entry name" value="PDC1_MCP_like"/>
    <property type="match status" value="1"/>
</dbReference>
<evidence type="ECO:0000256" key="4">
    <source>
        <dbReference type="ARBA" id="ARBA00022692"/>
    </source>
</evidence>
<dbReference type="CDD" id="cd06225">
    <property type="entry name" value="HAMP"/>
    <property type="match status" value="1"/>
</dbReference>
<gene>
    <name evidence="14" type="primary">mcpA_2</name>
    <name evidence="14" type="ORF">KSP9073_00657</name>
</gene>
<keyword evidence="15" id="KW-1185">Reference proteome</keyword>
<dbReference type="InterPro" id="IPR033479">
    <property type="entry name" value="dCache_1"/>
</dbReference>
<comment type="similarity">
    <text evidence="8">Belongs to the methyl-accepting chemotaxis (MCP) protein family.</text>
</comment>
<dbReference type="SMART" id="SM00304">
    <property type="entry name" value="HAMP"/>
    <property type="match status" value="1"/>
</dbReference>
<feature type="domain" description="HAMP" evidence="13">
    <location>
        <begin position="336"/>
        <end position="391"/>
    </location>
</feature>
<sequence length="646" mass="69237">MSVAIDAIAAVLIGQCQVKRCGRRYDLTGVLYTLTTREPAVLTSIRTRILVFCLAIVMLALVLTGIATYYVTSQYNTQSITHSQAAVAEGYATAIRDWSHAKKNVVEATGRQALTDDALSRFILAADAGDMITVYAGFNDDRYITSDVGWEVPPTYKPTQRPWYQQAFAAGHTIATLPYLDASSGKMVVSFASPIVREGQAVGVISSDVDMDSVIDTVNAVDPTPHSYAFMVNSDGIMIAHSDKSLILKPATELDAGLTSQTLSQMTGSDRLREMTLRGQDVLLSAVPIEGTSWTLVMALDRNEAMAGMVSLVKTTVVALIVVGILAALVIWALLTPIFRRMHEVRDAMQDVSEGEGDLSQRLPLSARNDEVNQIAASFNRFVDRIDHVMSDVRDSSENVRMASSEISTGSMDLSRRTETTAASLEQSAAAMEQLTSTVANSTESSRHAAQLTAQATKAAEEGGQVMTEVVGTMSDISASSSEIANIIGVIDSIAFQTNLLALNASVEAARAGEQGRGFAVVAAEVRTLANRSTQAARDIKQLIDASVTKTVNGQALVQKAGERMEDIVSQIKRVNGLITEVTTAANEQNTGISQVNQAVTQLDQMTQENAALVEESAAASDSLSQEAQRLSQIIGVFRLSKRTPA</sequence>
<dbReference type="Pfam" id="PF00672">
    <property type="entry name" value="HAMP"/>
    <property type="match status" value="1"/>
</dbReference>
<dbReference type="Pfam" id="PF02743">
    <property type="entry name" value="dCache_1"/>
    <property type="match status" value="1"/>
</dbReference>
<evidence type="ECO:0000259" key="12">
    <source>
        <dbReference type="PROSITE" id="PS50111"/>
    </source>
</evidence>
<evidence type="ECO:0000256" key="3">
    <source>
        <dbReference type="ARBA" id="ARBA00022481"/>
    </source>
</evidence>
<dbReference type="GO" id="GO:0007165">
    <property type="term" value="P:signal transduction"/>
    <property type="evidence" value="ECO:0007669"/>
    <property type="project" value="UniProtKB-KW"/>
</dbReference>
<dbReference type="SUPFAM" id="SSF103190">
    <property type="entry name" value="Sensory domain-like"/>
    <property type="match status" value="1"/>
</dbReference>
<evidence type="ECO:0000256" key="8">
    <source>
        <dbReference type="ARBA" id="ARBA00029447"/>
    </source>
</evidence>
<dbReference type="EMBL" id="ONZI01000001">
    <property type="protein sequence ID" value="SPJ32656.1"/>
    <property type="molecule type" value="Genomic_DNA"/>
</dbReference>
<keyword evidence="3" id="KW-0488">Methylation</keyword>
<evidence type="ECO:0000256" key="2">
    <source>
        <dbReference type="ARBA" id="ARBA00022475"/>
    </source>
</evidence>
<dbReference type="AlphaFoldDB" id="A0A2R8CIE7"/>
<evidence type="ECO:0000256" key="7">
    <source>
        <dbReference type="ARBA" id="ARBA00023224"/>
    </source>
</evidence>
<feature type="transmembrane region" description="Helical" evidence="11">
    <location>
        <begin position="317"/>
        <end position="339"/>
    </location>
</feature>
<keyword evidence="6 11" id="KW-0472">Membrane</keyword>
<dbReference type="GO" id="GO:0004888">
    <property type="term" value="F:transmembrane signaling receptor activity"/>
    <property type="evidence" value="ECO:0007669"/>
    <property type="project" value="TreeGrafter"/>
</dbReference>
<dbReference type="InterPro" id="IPR029151">
    <property type="entry name" value="Sensor-like_sf"/>
</dbReference>
<dbReference type="Proteomes" id="UP000244934">
    <property type="component" value="Unassembled WGS sequence"/>
</dbReference>
<dbReference type="OrthoDB" id="2489132at2"/>
<keyword evidence="7 9" id="KW-0807">Transducer</keyword>
<dbReference type="InterPro" id="IPR003660">
    <property type="entry name" value="HAMP_dom"/>
</dbReference>
<dbReference type="Gene3D" id="1.10.287.950">
    <property type="entry name" value="Methyl-accepting chemotaxis protein"/>
    <property type="match status" value="1"/>
</dbReference>
<dbReference type="SMART" id="SM00283">
    <property type="entry name" value="MA"/>
    <property type="match status" value="1"/>
</dbReference>
<dbReference type="PANTHER" id="PTHR43531:SF14">
    <property type="entry name" value="METHYL-ACCEPTING CHEMOTAXIS PROTEIN I-RELATED"/>
    <property type="match status" value="1"/>
</dbReference>